<evidence type="ECO:0000313" key="1">
    <source>
        <dbReference type="EMBL" id="RIA82321.1"/>
    </source>
</evidence>
<dbReference type="Proteomes" id="UP000265703">
    <property type="component" value="Unassembled WGS sequence"/>
</dbReference>
<accession>A0A397SHR1</accession>
<organism evidence="1 2">
    <name type="scientific">Glomus cerebriforme</name>
    <dbReference type="NCBI Taxonomy" id="658196"/>
    <lineage>
        <taxon>Eukaryota</taxon>
        <taxon>Fungi</taxon>
        <taxon>Fungi incertae sedis</taxon>
        <taxon>Mucoromycota</taxon>
        <taxon>Glomeromycotina</taxon>
        <taxon>Glomeromycetes</taxon>
        <taxon>Glomerales</taxon>
        <taxon>Glomeraceae</taxon>
        <taxon>Glomus</taxon>
    </lineage>
</organism>
<keyword evidence="2" id="KW-1185">Reference proteome</keyword>
<dbReference type="EMBL" id="QKYT01000678">
    <property type="protein sequence ID" value="RIA82321.1"/>
    <property type="molecule type" value="Genomic_DNA"/>
</dbReference>
<dbReference type="AlphaFoldDB" id="A0A397SHR1"/>
<comment type="caution">
    <text evidence="1">The sequence shown here is derived from an EMBL/GenBank/DDBJ whole genome shotgun (WGS) entry which is preliminary data.</text>
</comment>
<proteinExistence type="predicted"/>
<protein>
    <submittedName>
        <fullName evidence="1">Uncharacterized protein</fullName>
    </submittedName>
</protein>
<reference evidence="1 2" key="1">
    <citation type="submission" date="2018-06" db="EMBL/GenBank/DDBJ databases">
        <title>Comparative genomics reveals the genomic features of Rhizophagus irregularis, R. cerebriforme, R. diaphanum and Gigaspora rosea, and their symbiotic lifestyle signature.</title>
        <authorList>
            <person name="Morin E."/>
            <person name="San Clemente H."/>
            <person name="Chen E.C.H."/>
            <person name="De La Providencia I."/>
            <person name="Hainaut M."/>
            <person name="Kuo A."/>
            <person name="Kohler A."/>
            <person name="Murat C."/>
            <person name="Tang N."/>
            <person name="Roy S."/>
            <person name="Loubradou J."/>
            <person name="Henrissat B."/>
            <person name="Grigoriev I.V."/>
            <person name="Corradi N."/>
            <person name="Roux C."/>
            <person name="Martin F.M."/>
        </authorList>
    </citation>
    <scope>NUCLEOTIDE SEQUENCE [LARGE SCALE GENOMIC DNA]</scope>
    <source>
        <strain evidence="1 2">DAOM 227022</strain>
    </source>
</reference>
<sequence length="176" mass="20288">MSDVYPCPPPPIQNTTQISKAPIVRPATPIHDPLSDIKSLIKAELISYSTNFCRPHDPIYTSLDLERIDLYTNFQDEFHAIQTGNPINTLSSMITDERRSTLAEMATRVLSYKARRKAFNRKNKCIKLDMYPHAKFCNITIFWAGSLKRSWNPESSPTSPIKHLRTLETYSIYVRR</sequence>
<name>A0A397SHR1_9GLOM</name>
<gene>
    <name evidence="1" type="ORF">C1645_788560</name>
</gene>
<evidence type="ECO:0000313" key="2">
    <source>
        <dbReference type="Proteomes" id="UP000265703"/>
    </source>
</evidence>